<evidence type="ECO:0000259" key="5">
    <source>
        <dbReference type="PROSITE" id="PS50405"/>
    </source>
</evidence>
<organism evidence="6 7">
    <name type="scientific">Cocleimonas flava</name>
    <dbReference type="NCBI Taxonomy" id="634765"/>
    <lineage>
        <taxon>Bacteria</taxon>
        <taxon>Pseudomonadati</taxon>
        <taxon>Pseudomonadota</taxon>
        <taxon>Gammaproteobacteria</taxon>
        <taxon>Thiotrichales</taxon>
        <taxon>Thiotrichaceae</taxon>
        <taxon>Cocleimonas</taxon>
    </lineage>
</organism>
<dbReference type="PANTHER" id="PTHR43968:SF6">
    <property type="entry name" value="GLUTATHIONE S-TRANSFERASE OMEGA"/>
    <property type="match status" value="1"/>
</dbReference>
<dbReference type="AlphaFoldDB" id="A0A4R1F9Z3"/>
<dbReference type="InterPro" id="IPR036249">
    <property type="entry name" value="Thioredoxin-like_sf"/>
</dbReference>
<dbReference type="RefSeq" id="WP_131904386.1">
    <property type="nucleotide sequence ID" value="NZ_BAAAFU010000008.1"/>
</dbReference>
<dbReference type="SUPFAM" id="SSF47616">
    <property type="entry name" value="GST C-terminal domain-like"/>
    <property type="match status" value="1"/>
</dbReference>
<evidence type="ECO:0000256" key="1">
    <source>
        <dbReference type="ARBA" id="ARBA00012452"/>
    </source>
</evidence>
<dbReference type="FunFam" id="3.40.30.10:FF:000123">
    <property type="entry name" value="Glutathione transferase o1"/>
    <property type="match status" value="1"/>
</dbReference>
<dbReference type="EC" id="2.5.1.18" evidence="1"/>
<dbReference type="PANTHER" id="PTHR43968">
    <property type="match status" value="1"/>
</dbReference>
<dbReference type="InterPro" id="IPR004045">
    <property type="entry name" value="Glutathione_S-Trfase_N"/>
</dbReference>
<reference evidence="6 7" key="1">
    <citation type="submission" date="2019-03" db="EMBL/GenBank/DDBJ databases">
        <title>Genomic Encyclopedia of Type Strains, Phase IV (KMG-IV): sequencing the most valuable type-strain genomes for metagenomic binning, comparative biology and taxonomic classification.</title>
        <authorList>
            <person name="Goeker M."/>
        </authorList>
    </citation>
    <scope>NUCLEOTIDE SEQUENCE [LARGE SCALE GENOMIC DNA]</scope>
    <source>
        <strain evidence="6 7">DSM 24830</strain>
    </source>
</reference>
<evidence type="ECO:0000313" key="7">
    <source>
        <dbReference type="Proteomes" id="UP000294887"/>
    </source>
</evidence>
<dbReference type="Gene3D" id="3.40.30.10">
    <property type="entry name" value="Glutaredoxin"/>
    <property type="match status" value="1"/>
</dbReference>
<keyword evidence="2 6" id="KW-0808">Transferase</keyword>
<dbReference type="CDD" id="cd00570">
    <property type="entry name" value="GST_N_family"/>
    <property type="match status" value="1"/>
</dbReference>
<dbReference type="OrthoDB" id="9782992at2"/>
<sequence length="217" mass="24886">MSKPRLISFNVCPFVQRSVILMQEKGVEYDIEFIDVYNPPEWFLEISPTGKVPVLQVGDEVLFESAVISEYLDEVYPPSLHPADPLTKAKNRAWIEYSSGLYSGTFQLLMAKTKEDADKVIAEMIKNLEGFQKAKQAEPWFNGEAFSLVDIASAPFFIRAEFFKTHFQVDVLKDFPVLQQWSALVRERQSVKDSIVDGFEELLKKRMVANESYLTQD</sequence>
<dbReference type="Pfam" id="PF13409">
    <property type="entry name" value="GST_N_2"/>
    <property type="match status" value="1"/>
</dbReference>
<evidence type="ECO:0000259" key="4">
    <source>
        <dbReference type="PROSITE" id="PS50404"/>
    </source>
</evidence>
<dbReference type="PROSITE" id="PS50405">
    <property type="entry name" value="GST_CTER"/>
    <property type="match status" value="1"/>
</dbReference>
<proteinExistence type="predicted"/>
<evidence type="ECO:0000256" key="2">
    <source>
        <dbReference type="ARBA" id="ARBA00022679"/>
    </source>
</evidence>
<dbReference type="InterPro" id="IPR040079">
    <property type="entry name" value="Glutathione_S-Trfase"/>
</dbReference>
<dbReference type="InterPro" id="IPR036282">
    <property type="entry name" value="Glutathione-S-Trfase_C_sf"/>
</dbReference>
<comment type="caution">
    <text evidence="6">The sequence shown here is derived from an EMBL/GenBank/DDBJ whole genome shotgun (WGS) entry which is preliminary data.</text>
</comment>
<dbReference type="PROSITE" id="PS50404">
    <property type="entry name" value="GST_NTER"/>
    <property type="match status" value="1"/>
</dbReference>
<protein>
    <recommendedName>
        <fullName evidence="1">glutathione transferase</fullName>
        <ecNumber evidence="1">2.5.1.18</ecNumber>
    </recommendedName>
</protein>
<dbReference type="Proteomes" id="UP000294887">
    <property type="component" value="Unassembled WGS sequence"/>
</dbReference>
<evidence type="ECO:0000256" key="3">
    <source>
        <dbReference type="ARBA" id="ARBA00047960"/>
    </source>
</evidence>
<comment type="catalytic activity">
    <reaction evidence="3">
        <text>RX + glutathione = an S-substituted glutathione + a halide anion + H(+)</text>
        <dbReference type="Rhea" id="RHEA:16437"/>
        <dbReference type="ChEBI" id="CHEBI:15378"/>
        <dbReference type="ChEBI" id="CHEBI:16042"/>
        <dbReference type="ChEBI" id="CHEBI:17792"/>
        <dbReference type="ChEBI" id="CHEBI:57925"/>
        <dbReference type="ChEBI" id="CHEBI:90779"/>
        <dbReference type="EC" id="2.5.1.18"/>
    </reaction>
</comment>
<dbReference type="InterPro" id="IPR010987">
    <property type="entry name" value="Glutathione-S-Trfase_C-like"/>
</dbReference>
<dbReference type="SFLD" id="SFLDG00358">
    <property type="entry name" value="Main_(cytGST)"/>
    <property type="match status" value="1"/>
</dbReference>
<dbReference type="InterPro" id="IPR004046">
    <property type="entry name" value="GST_C"/>
</dbReference>
<accession>A0A4R1F9Z3</accession>
<dbReference type="EMBL" id="SMFQ01000002">
    <property type="protein sequence ID" value="TCJ88708.1"/>
    <property type="molecule type" value="Genomic_DNA"/>
</dbReference>
<feature type="domain" description="GST N-terminal" evidence="4">
    <location>
        <begin position="2"/>
        <end position="80"/>
    </location>
</feature>
<dbReference type="CDD" id="cd00299">
    <property type="entry name" value="GST_C_family"/>
    <property type="match status" value="1"/>
</dbReference>
<evidence type="ECO:0000313" key="6">
    <source>
        <dbReference type="EMBL" id="TCJ88708.1"/>
    </source>
</evidence>
<dbReference type="Gene3D" id="1.20.1050.10">
    <property type="match status" value="1"/>
</dbReference>
<gene>
    <name evidence="6" type="ORF">EV695_0566</name>
</gene>
<dbReference type="InterPro" id="IPR050983">
    <property type="entry name" value="GST_Omega/HSP26"/>
</dbReference>
<dbReference type="GO" id="GO:0005737">
    <property type="term" value="C:cytoplasm"/>
    <property type="evidence" value="ECO:0007669"/>
    <property type="project" value="TreeGrafter"/>
</dbReference>
<keyword evidence="7" id="KW-1185">Reference proteome</keyword>
<dbReference type="InterPro" id="IPR045073">
    <property type="entry name" value="Omega/Tau-like"/>
</dbReference>
<feature type="domain" description="GST C-terminal" evidence="5">
    <location>
        <begin position="84"/>
        <end position="207"/>
    </location>
</feature>
<dbReference type="SFLD" id="SFLDG01152">
    <property type="entry name" value="Main.3:_Omega-_and_Tau-like"/>
    <property type="match status" value="1"/>
</dbReference>
<name>A0A4R1F9Z3_9GAMM</name>
<dbReference type="Pfam" id="PF00043">
    <property type="entry name" value="GST_C"/>
    <property type="match status" value="1"/>
</dbReference>
<dbReference type="SUPFAM" id="SSF52833">
    <property type="entry name" value="Thioredoxin-like"/>
    <property type="match status" value="1"/>
</dbReference>
<dbReference type="SFLD" id="SFLDS00019">
    <property type="entry name" value="Glutathione_Transferase_(cytos"/>
    <property type="match status" value="1"/>
</dbReference>
<dbReference type="GO" id="GO:0004364">
    <property type="term" value="F:glutathione transferase activity"/>
    <property type="evidence" value="ECO:0007669"/>
    <property type="project" value="UniProtKB-EC"/>
</dbReference>